<keyword evidence="2" id="KW-0547">Nucleotide-binding</keyword>
<feature type="domain" description="AIG1-type G" evidence="4">
    <location>
        <begin position="4"/>
        <end position="212"/>
    </location>
</feature>
<dbReference type="Gene3D" id="3.40.50.300">
    <property type="entry name" value="P-loop containing nucleotide triphosphate hydrolases"/>
    <property type="match status" value="1"/>
</dbReference>
<dbReference type="GO" id="GO:0005525">
    <property type="term" value="F:GTP binding"/>
    <property type="evidence" value="ECO:0007669"/>
    <property type="project" value="UniProtKB-KW"/>
</dbReference>
<dbReference type="RefSeq" id="XP_030635230.1">
    <property type="nucleotide sequence ID" value="XM_030779370.1"/>
</dbReference>
<dbReference type="InParanoid" id="A0A6J2VQJ9"/>
<dbReference type="PANTHER" id="PTHR10903:SF62">
    <property type="entry name" value="GTPASE IMAP FAMILY MEMBER 4-LIKE-RELATED"/>
    <property type="match status" value="1"/>
</dbReference>
<evidence type="ECO:0000256" key="2">
    <source>
        <dbReference type="ARBA" id="ARBA00022741"/>
    </source>
</evidence>
<accession>A0A6J2VQJ9</accession>
<keyword evidence="3" id="KW-0342">GTP-binding</keyword>
<dbReference type="PROSITE" id="PS51720">
    <property type="entry name" value="G_AIG1"/>
    <property type="match status" value="1"/>
</dbReference>
<dbReference type="InterPro" id="IPR006703">
    <property type="entry name" value="G_AIG1"/>
</dbReference>
<keyword evidence="5" id="KW-1185">Reference proteome</keyword>
<dbReference type="InterPro" id="IPR045058">
    <property type="entry name" value="GIMA/IAN/Toc"/>
</dbReference>
<dbReference type="OrthoDB" id="425923at2759"/>
<dbReference type="AlphaFoldDB" id="A0A6J2VQJ9"/>
<dbReference type="Pfam" id="PF04548">
    <property type="entry name" value="AIG1"/>
    <property type="match status" value="1"/>
</dbReference>
<dbReference type="FunFam" id="3.40.50.300:FF:000366">
    <property type="entry name" value="GTPase, IMAP family member 2"/>
    <property type="match status" value="1"/>
</dbReference>
<organism evidence="5 6">
    <name type="scientific">Chanos chanos</name>
    <name type="common">Milkfish</name>
    <name type="synonym">Mugil chanos</name>
    <dbReference type="NCBI Taxonomy" id="29144"/>
    <lineage>
        <taxon>Eukaryota</taxon>
        <taxon>Metazoa</taxon>
        <taxon>Chordata</taxon>
        <taxon>Craniata</taxon>
        <taxon>Vertebrata</taxon>
        <taxon>Euteleostomi</taxon>
        <taxon>Actinopterygii</taxon>
        <taxon>Neopterygii</taxon>
        <taxon>Teleostei</taxon>
        <taxon>Ostariophysi</taxon>
        <taxon>Gonorynchiformes</taxon>
        <taxon>Chanidae</taxon>
        <taxon>Chanos</taxon>
    </lineage>
</organism>
<gene>
    <name evidence="6" type="primary">LOC115816417</name>
</gene>
<name>A0A6J2VQJ9_CHACN</name>
<dbReference type="PANTHER" id="PTHR10903">
    <property type="entry name" value="GTPASE, IMAP FAMILY MEMBER-RELATED"/>
    <property type="match status" value="1"/>
</dbReference>
<evidence type="ECO:0000313" key="5">
    <source>
        <dbReference type="Proteomes" id="UP000504632"/>
    </source>
</evidence>
<dbReference type="GeneID" id="115816417"/>
<sequence>MTHSDEVKIMLLGKGGDGKSNTGNTIFREKIFTVVSSASSTSAACEVGTKIVNGKTLTVIDTPGLFGSNLPDDRLKQVIQNRITESSSGIHAFIIVLRVGTYTDQEANIIEKVMEMFGKDILQFTVVLFTHGDQLDDDQTIEDFVEKNSVLKELVKKCGGRCHVLDNKYWNQKKEGYRSNRVQVERLLNTIDRMVRENGGACYIKDMLPTEEERQEEKENFRNRLGPLLRRTVLPVLKGLWDILQWILRLLSGIWRP</sequence>
<protein>
    <submittedName>
        <fullName evidence="6">GTPase IMAP family member 4-like</fullName>
    </submittedName>
</protein>
<comment type="similarity">
    <text evidence="1">Belongs to the TRAFAC class TrmE-Era-EngA-EngB-Septin-like GTPase superfamily. AIG1/Toc34/Toc159-like paraseptin GTPase family. IAN subfamily.</text>
</comment>
<evidence type="ECO:0000256" key="3">
    <source>
        <dbReference type="ARBA" id="ARBA00023134"/>
    </source>
</evidence>
<evidence type="ECO:0000259" key="4">
    <source>
        <dbReference type="PROSITE" id="PS51720"/>
    </source>
</evidence>
<evidence type="ECO:0000313" key="6">
    <source>
        <dbReference type="RefSeq" id="XP_030635230.1"/>
    </source>
</evidence>
<reference evidence="6" key="1">
    <citation type="submission" date="2025-08" db="UniProtKB">
        <authorList>
            <consortium name="RefSeq"/>
        </authorList>
    </citation>
    <scope>IDENTIFICATION</scope>
</reference>
<dbReference type="InterPro" id="IPR027417">
    <property type="entry name" value="P-loop_NTPase"/>
</dbReference>
<proteinExistence type="inferred from homology"/>
<evidence type="ECO:0000256" key="1">
    <source>
        <dbReference type="ARBA" id="ARBA00008535"/>
    </source>
</evidence>
<dbReference type="SUPFAM" id="SSF52540">
    <property type="entry name" value="P-loop containing nucleoside triphosphate hydrolases"/>
    <property type="match status" value="1"/>
</dbReference>
<dbReference type="Proteomes" id="UP000504632">
    <property type="component" value="Chromosome 7"/>
</dbReference>